<keyword evidence="3" id="KW-1185">Reference proteome</keyword>
<organism evidence="2 3">
    <name type="scientific">Aminobacter carboxidus</name>
    <dbReference type="NCBI Taxonomy" id="376165"/>
    <lineage>
        <taxon>Bacteria</taxon>
        <taxon>Pseudomonadati</taxon>
        <taxon>Pseudomonadota</taxon>
        <taxon>Alphaproteobacteria</taxon>
        <taxon>Hyphomicrobiales</taxon>
        <taxon>Phyllobacteriaceae</taxon>
        <taxon>Aminobacter</taxon>
    </lineage>
</organism>
<sequence>MYKPSAAERDVALQFRDAPGPTYSMELQRMLDYFRSAMPIEGRYVLACTIPNREWKVCRLTGVRGRATVILDNMRFDNQREAEWEVFKLRWKQVVGTELEA</sequence>
<protein>
    <recommendedName>
        <fullName evidence="1">N,N-dimethylformamidase alpha subunit domain-containing protein</fullName>
    </recommendedName>
</protein>
<dbReference type="EMBL" id="JACZEP010000005">
    <property type="protein sequence ID" value="MBE1206058.1"/>
    <property type="molecule type" value="Genomic_DNA"/>
</dbReference>
<dbReference type="RefSeq" id="WP_192567340.1">
    <property type="nucleotide sequence ID" value="NZ_JACZEP010000005.1"/>
</dbReference>
<dbReference type="Pfam" id="PF26354">
    <property type="entry name" value="DMF_alpha"/>
    <property type="match status" value="1"/>
</dbReference>
<reference evidence="2 3" key="1">
    <citation type="submission" date="2020-09" db="EMBL/GenBank/DDBJ databases">
        <title>Draft Genome Sequence of Aminobacter carboxidus type strain DSM 1086, a soil Gram-negative carboxydobacterium.</title>
        <authorList>
            <person name="Turrini P."/>
            <person name="Tescari M."/>
            <person name="Artuso I."/>
            <person name="Lugli G.A."/>
            <person name="Frangipani E."/>
            <person name="Ventura M."/>
            <person name="Visca P."/>
        </authorList>
    </citation>
    <scope>NUCLEOTIDE SEQUENCE [LARGE SCALE GENOMIC DNA]</scope>
    <source>
        <strain evidence="2 3">DSM 1086</strain>
    </source>
</reference>
<dbReference type="Proteomes" id="UP000598227">
    <property type="component" value="Unassembled WGS sequence"/>
</dbReference>
<evidence type="ECO:0000313" key="3">
    <source>
        <dbReference type="Proteomes" id="UP000598227"/>
    </source>
</evidence>
<name>A0ABR9GQZ5_9HYPH</name>
<proteinExistence type="predicted"/>
<gene>
    <name evidence="2" type="ORF">IHE39_17315</name>
</gene>
<accession>A0ABR9GQZ5</accession>
<feature type="domain" description="N,N-dimethylformamidase alpha subunit" evidence="1">
    <location>
        <begin position="10"/>
        <end position="95"/>
    </location>
</feature>
<evidence type="ECO:0000259" key="1">
    <source>
        <dbReference type="Pfam" id="PF26354"/>
    </source>
</evidence>
<comment type="caution">
    <text evidence="2">The sequence shown here is derived from an EMBL/GenBank/DDBJ whole genome shotgun (WGS) entry which is preliminary data.</text>
</comment>
<dbReference type="InterPro" id="IPR058713">
    <property type="entry name" value="DMF_alpha_dom"/>
</dbReference>
<evidence type="ECO:0000313" key="2">
    <source>
        <dbReference type="EMBL" id="MBE1206058.1"/>
    </source>
</evidence>